<dbReference type="EMBL" id="JAULJE010000007">
    <property type="protein sequence ID" value="KAK1340666.1"/>
    <property type="molecule type" value="Genomic_DNA"/>
</dbReference>
<evidence type="ECO:0000256" key="1">
    <source>
        <dbReference type="SAM" id="MobiDB-lite"/>
    </source>
</evidence>
<organism evidence="3 4">
    <name type="scientific">Cnephaeus nilssonii</name>
    <name type="common">Northern bat</name>
    <name type="synonym">Eptesicus nilssonii</name>
    <dbReference type="NCBI Taxonomy" id="3371016"/>
    <lineage>
        <taxon>Eukaryota</taxon>
        <taxon>Metazoa</taxon>
        <taxon>Chordata</taxon>
        <taxon>Craniata</taxon>
        <taxon>Vertebrata</taxon>
        <taxon>Euteleostomi</taxon>
        <taxon>Mammalia</taxon>
        <taxon>Eutheria</taxon>
        <taxon>Laurasiatheria</taxon>
        <taxon>Chiroptera</taxon>
        <taxon>Yangochiroptera</taxon>
        <taxon>Vespertilionidae</taxon>
        <taxon>Cnephaeus</taxon>
    </lineage>
</organism>
<protein>
    <recommendedName>
        <fullName evidence="2">Rec21/ENK19 domain-containing protein</fullName>
    </recommendedName>
</protein>
<proteinExistence type="predicted"/>
<gene>
    <name evidence="3" type="ORF">QTO34_017056</name>
</gene>
<evidence type="ECO:0000259" key="2">
    <source>
        <dbReference type="Pfam" id="PF15695"/>
    </source>
</evidence>
<feature type="region of interest" description="Disordered" evidence="1">
    <location>
        <begin position="78"/>
        <end position="127"/>
    </location>
</feature>
<accession>A0AA40LNR2</accession>
<name>A0AA40LNR2_CNENI</name>
<dbReference type="Proteomes" id="UP001177744">
    <property type="component" value="Unassembled WGS sequence"/>
</dbReference>
<evidence type="ECO:0000313" key="3">
    <source>
        <dbReference type="EMBL" id="KAK1340666.1"/>
    </source>
</evidence>
<dbReference type="InterPro" id="IPR059105">
    <property type="entry name" value="Rec21/ENK19"/>
</dbReference>
<reference evidence="3" key="1">
    <citation type="submission" date="2023-06" db="EMBL/GenBank/DDBJ databases">
        <title>Reference genome for the Northern bat (Eptesicus nilssonii), a most northern bat species.</title>
        <authorList>
            <person name="Laine V.N."/>
            <person name="Pulliainen A.T."/>
            <person name="Lilley T.M."/>
        </authorList>
    </citation>
    <scope>NUCLEOTIDE SEQUENCE</scope>
    <source>
        <strain evidence="3">BLF_Eptnil</strain>
        <tissue evidence="3">Kidney</tissue>
    </source>
</reference>
<comment type="caution">
    <text evidence="3">The sequence shown here is derived from an EMBL/GenBank/DDBJ whole genome shotgun (WGS) entry which is preliminary data.</text>
</comment>
<dbReference type="Pfam" id="PF15695">
    <property type="entry name" value="HERV-K_REC"/>
    <property type="match status" value="1"/>
</dbReference>
<evidence type="ECO:0000313" key="4">
    <source>
        <dbReference type="Proteomes" id="UP001177744"/>
    </source>
</evidence>
<sequence>MPAMLPPHRLPGRWTGTLWAVSGAARRASSALDEPYPRKQAMVLPALPLIPKKLTQDHLADSDSVLGSSKGPIELRRLPAASGEFGGDQRLFKDKEQLRPFEDEKSPTTEADSYPKTTSTRPKEQHSQFGCQNIMCITTMDPEKLFVPSFKRLRVALMTAMWKKKQTKATQGAEVPTWGQLKKLTTEAQQMVEKQEVEATPSTMFLAVLALTPQAHTFPRTSATGHCDHMSSRHVSSLLLFKEHQPCKQPTPELRAAASHVLPLSKEQQLCELPAPSSKE</sequence>
<feature type="compositionally biased region" description="Basic and acidic residues" evidence="1">
    <location>
        <begin position="90"/>
        <end position="107"/>
    </location>
</feature>
<keyword evidence="4" id="KW-1185">Reference proteome</keyword>
<feature type="compositionally biased region" description="Polar residues" evidence="1">
    <location>
        <begin position="108"/>
        <end position="120"/>
    </location>
</feature>
<feature type="domain" description="Rec21/ENK19" evidence="2">
    <location>
        <begin position="167"/>
        <end position="212"/>
    </location>
</feature>
<dbReference type="AlphaFoldDB" id="A0AA40LNR2"/>